<sequence>MGRREIWDAAGSTMEPALVCCIGYIERCLQEYHIIYDVKDYITVYSILRAATNDGVHADEPYEAWKM</sequence>
<comment type="caution">
    <text evidence="1">The sequence shown here is derived from an EMBL/GenBank/DDBJ whole genome shotgun (WGS) entry which is preliminary data.</text>
</comment>
<keyword evidence="2" id="KW-1185">Reference proteome</keyword>
<dbReference type="Proteomes" id="UP000191500">
    <property type="component" value="Unassembled WGS sequence"/>
</dbReference>
<organism evidence="1 2">
    <name type="scientific">Penicillium coprophilum</name>
    <dbReference type="NCBI Taxonomy" id="36646"/>
    <lineage>
        <taxon>Eukaryota</taxon>
        <taxon>Fungi</taxon>
        <taxon>Dikarya</taxon>
        <taxon>Ascomycota</taxon>
        <taxon>Pezizomycotina</taxon>
        <taxon>Eurotiomycetes</taxon>
        <taxon>Eurotiomycetidae</taxon>
        <taxon>Eurotiales</taxon>
        <taxon>Aspergillaceae</taxon>
        <taxon>Penicillium</taxon>
    </lineage>
</organism>
<name>A0A1V6V1E4_9EURO</name>
<reference evidence="2" key="1">
    <citation type="journal article" date="2017" name="Nat. Microbiol.">
        <title>Global analysis of biosynthetic gene clusters reveals vast potential of secondary metabolite production in Penicillium species.</title>
        <authorList>
            <person name="Nielsen J.C."/>
            <person name="Grijseels S."/>
            <person name="Prigent S."/>
            <person name="Ji B."/>
            <person name="Dainat J."/>
            <person name="Nielsen K.F."/>
            <person name="Frisvad J.C."/>
            <person name="Workman M."/>
            <person name="Nielsen J."/>
        </authorList>
    </citation>
    <scope>NUCLEOTIDE SEQUENCE [LARGE SCALE GENOMIC DNA]</scope>
    <source>
        <strain evidence="2">IBT 31321</strain>
    </source>
</reference>
<gene>
    <name evidence="1" type="ORF">PENCOP_c002G08898</name>
</gene>
<dbReference type="AlphaFoldDB" id="A0A1V6V1E4"/>
<accession>A0A1V6V1E4</accession>
<dbReference type="EMBL" id="MDDG01000002">
    <property type="protein sequence ID" value="OQE44283.1"/>
    <property type="molecule type" value="Genomic_DNA"/>
</dbReference>
<proteinExistence type="predicted"/>
<evidence type="ECO:0000313" key="1">
    <source>
        <dbReference type="EMBL" id="OQE44283.1"/>
    </source>
</evidence>
<evidence type="ECO:0000313" key="2">
    <source>
        <dbReference type="Proteomes" id="UP000191500"/>
    </source>
</evidence>
<protein>
    <submittedName>
        <fullName evidence="1">Uncharacterized protein</fullName>
    </submittedName>
</protein>